<organism evidence="2 3">
    <name type="scientific">Microcystis aeruginosa Sj</name>
    <dbReference type="NCBI Taxonomy" id="1979544"/>
    <lineage>
        <taxon>Bacteria</taxon>
        <taxon>Bacillati</taxon>
        <taxon>Cyanobacteriota</taxon>
        <taxon>Cyanophyceae</taxon>
        <taxon>Oscillatoriophycideae</taxon>
        <taxon>Chroococcales</taxon>
        <taxon>Microcystaceae</taxon>
        <taxon>Microcystis</taxon>
    </lineage>
</organism>
<dbReference type="PANTHER" id="PTHR34613">
    <property type="entry name" value="SLL0800 PROTEIN"/>
    <property type="match status" value="1"/>
</dbReference>
<name>A0A2Z6UI26_MICAE</name>
<dbReference type="InterPro" id="IPR025587">
    <property type="entry name" value="DUF4351"/>
</dbReference>
<reference evidence="2 3" key="1">
    <citation type="journal article" date="2018" name="Front. Microbiol.">
        <title>Adaptation of the Freshwater Bloom-Forming Cyanobacterium Microcystis aeruginosa to Brackish Water Is Driven by Recent Horizontal Transfer of Sucrose Genes.</title>
        <authorList>
            <person name="Tanabe Y."/>
            <person name="Hodoki Y."/>
            <person name="Sano T."/>
            <person name="Tada K."/>
            <person name="Watanabe M.M."/>
        </authorList>
    </citation>
    <scope>NUCLEOTIDE SEQUENCE [LARGE SCALE GENOMIC DNA]</scope>
    <source>
        <strain evidence="2 3">Sj</strain>
    </source>
</reference>
<feature type="domain" description="DUF4351" evidence="1">
    <location>
        <begin position="220"/>
        <end position="278"/>
    </location>
</feature>
<dbReference type="RefSeq" id="WP_110578456.1">
    <property type="nucleotide sequence ID" value="NZ_BDSG01000022.1"/>
</dbReference>
<evidence type="ECO:0000313" key="2">
    <source>
        <dbReference type="EMBL" id="GBL09715.1"/>
    </source>
</evidence>
<comment type="caution">
    <text evidence="2">The sequence shown here is derived from an EMBL/GenBank/DDBJ whole genome shotgun (WGS) entry which is preliminary data.</text>
</comment>
<evidence type="ECO:0000313" key="3">
    <source>
        <dbReference type="Proteomes" id="UP000248272"/>
    </source>
</evidence>
<dbReference type="PANTHER" id="PTHR34613:SF1">
    <property type="entry name" value="SLL6017 PROTEIN"/>
    <property type="match status" value="1"/>
</dbReference>
<dbReference type="Proteomes" id="UP000248272">
    <property type="component" value="Unassembled WGS sequence"/>
</dbReference>
<sequence length="283" mass="32374">MYDNVCKFLAENYSRDFAQWLLGEPLSFTQLSPSELSLEPIRADALILLESGQIILHLEFQTDPDPKMSFRMLDYRTRVYRRFPQKTMRQVVIYLKETSSPLVQENAFIIPNTRHEYEVLRLWEIPAEEMLGLSGLLPLANLGKTPNRPEILRQVAAKIDNIEGRTEKSNLAAATAILAGLVLSKEIIGSLLREEIMRESVIYQDIRESGKAQGREEGREEGRREEAVSLILRLLNRRLGEISSTLSQQIRELSLEQLETLGEALLDFTSLTDLTTWLSEIEI</sequence>
<protein>
    <recommendedName>
        <fullName evidence="1">DUF4351 domain-containing protein</fullName>
    </recommendedName>
</protein>
<dbReference type="NCBIfam" id="TIGR01784">
    <property type="entry name" value="T_den_put_tspse"/>
    <property type="match status" value="1"/>
</dbReference>
<dbReference type="Pfam" id="PF14261">
    <property type="entry name" value="DUF4351"/>
    <property type="match status" value="1"/>
</dbReference>
<proteinExistence type="predicted"/>
<dbReference type="InterPro" id="IPR010106">
    <property type="entry name" value="RpnA"/>
</dbReference>
<gene>
    <name evidence="2" type="ORF">MSj_01194</name>
</gene>
<dbReference type="EMBL" id="BDSG01000022">
    <property type="protein sequence ID" value="GBL09715.1"/>
    <property type="molecule type" value="Genomic_DNA"/>
</dbReference>
<dbReference type="AlphaFoldDB" id="A0A2Z6UI26"/>
<accession>A0A2Z6UI26</accession>
<evidence type="ECO:0000259" key="1">
    <source>
        <dbReference type="Pfam" id="PF14261"/>
    </source>
</evidence>